<evidence type="ECO:0000256" key="1">
    <source>
        <dbReference type="SAM" id="MobiDB-lite"/>
    </source>
</evidence>
<gene>
    <name evidence="2" type="ORF">BZL30_7103</name>
</gene>
<evidence type="ECO:0000313" key="3">
    <source>
        <dbReference type="Proteomes" id="UP000189229"/>
    </source>
</evidence>
<name>A0A1V3WPN5_MYCKA</name>
<feature type="compositionally biased region" description="Pro residues" evidence="1">
    <location>
        <begin position="112"/>
        <end position="135"/>
    </location>
</feature>
<feature type="region of interest" description="Disordered" evidence="1">
    <location>
        <begin position="172"/>
        <end position="195"/>
    </location>
</feature>
<feature type="compositionally biased region" description="Basic residues" evidence="1">
    <location>
        <begin position="1"/>
        <end position="21"/>
    </location>
</feature>
<accession>A0A1V3WPN5</accession>
<dbReference type="AlphaFoldDB" id="A0A1V3WPN5"/>
<protein>
    <submittedName>
        <fullName evidence="2">Uncharacterized protein</fullName>
    </submittedName>
</protein>
<sequence length="195" mass="20737">MRRRRRRRRRVRRRCADHRRLRATESDSARAVDDGTTSRRRRHLAVGPAPAPPWMTGPWTVGTVGPCSAGVLPALTPPPSAAPSWPRMSPWAPPAVVPPSPAWPPRLVSPPTPAAVPPSPAAVPPPAPFAVPPSPQLCRRPRRRRATESGSCAAARSDMGAFAAHDVAAADRSNAQAGTAGKARLTAHADATQWA</sequence>
<dbReference type="Proteomes" id="UP000189229">
    <property type="component" value="Unassembled WGS sequence"/>
</dbReference>
<organism evidence="2 3">
    <name type="scientific">Mycobacterium kansasii</name>
    <dbReference type="NCBI Taxonomy" id="1768"/>
    <lineage>
        <taxon>Bacteria</taxon>
        <taxon>Bacillati</taxon>
        <taxon>Actinomycetota</taxon>
        <taxon>Actinomycetes</taxon>
        <taxon>Mycobacteriales</taxon>
        <taxon>Mycobacteriaceae</taxon>
        <taxon>Mycobacterium</taxon>
    </lineage>
</organism>
<reference evidence="2 3" key="1">
    <citation type="submission" date="2017-02" db="EMBL/GenBank/DDBJ databases">
        <title>Complete genome sequences of Mycobacterium kansasii strains isolated from rhesus macaques.</title>
        <authorList>
            <person name="Panda A."/>
            <person name="Nagaraj S."/>
            <person name="Zhao X."/>
            <person name="Tettelin H."/>
            <person name="Detolla L.J."/>
        </authorList>
    </citation>
    <scope>NUCLEOTIDE SEQUENCE [LARGE SCALE GENOMIC DNA]</scope>
    <source>
        <strain evidence="2 3">11-3813</strain>
    </source>
</reference>
<comment type="caution">
    <text evidence="2">The sequence shown here is derived from an EMBL/GenBank/DDBJ whole genome shotgun (WGS) entry which is preliminary data.</text>
</comment>
<feature type="region of interest" description="Disordered" evidence="1">
    <location>
        <begin position="1"/>
        <end position="51"/>
    </location>
</feature>
<evidence type="ECO:0000313" key="2">
    <source>
        <dbReference type="EMBL" id="OOK68923.1"/>
    </source>
</evidence>
<feature type="region of interest" description="Disordered" evidence="1">
    <location>
        <begin position="112"/>
        <end position="154"/>
    </location>
</feature>
<proteinExistence type="predicted"/>
<feature type="compositionally biased region" description="Basic and acidic residues" evidence="1">
    <location>
        <begin position="22"/>
        <end position="37"/>
    </location>
</feature>
<dbReference type="EMBL" id="MVBM01000007">
    <property type="protein sequence ID" value="OOK68923.1"/>
    <property type="molecule type" value="Genomic_DNA"/>
</dbReference>